<name>A0A3M9N7P6_9BACT</name>
<evidence type="ECO:0000313" key="2">
    <source>
        <dbReference type="EMBL" id="RNI33233.1"/>
    </source>
</evidence>
<keyword evidence="3" id="KW-1185">Reference proteome</keyword>
<feature type="signal peptide" evidence="1">
    <location>
        <begin position="1"/>
        <end position="20"/>
    </location>
</feature>
<dbReference type="AlphaFoldDB" id="A0A3M9N7P6"/>
<dbReference type="EMBL" id="RJJE01000001">
    <property type="protein sequence ID" value="RNI33233.1"/>
    <property type="molecule type" value="Genomic_DNA"/>
</dbReference>
<keyword evidence="1" id="KW-0732">Signal</keyword>
<proteinExistence type="predicted"/>
<evidence type="ECO:0008006" key="4">
    <source>
        <dbReference type="Google" id="ProtNLM"/>
    </source>
</evidence>
<dbReference type="OrthoDB" id="893843at2"/>
<evidence type="ECO:0000256" key="1">
    <source>
        <dbReference type="SAM" id="SignalP"/>
    </source>
</evidence>
<gene>
    <name evidence="2" type="ORF">EFA69_02140</name>
</gene>
<organism evidence="2 3">
    <name type="scientific">Rufibacter immobilis</name>
    <dbReference type="NCBI Taxonomy" id="1348778"/>
    <lineage>
        <taxon>Bacteria</taxon>
        <taxon>Pseudomonadati</taxon>
        <taxon>Bacteroidota</taxon>
        <taxon>Cytophagia</taxon>
        <taxon>Cytophagales</taxon>
        <taxon>Hymenobacteraceae</taxon>
        <taxon>Rufibacter</taxon>
    </lineage>
</organism>
<feature type="chain" id="PRO_5018222414" description="DUF4168 domain-containing protein" evidence="1">
    <location>
        <begin position="21"/>
        <end position="131"/>
    </location>
</feature>
<dbReference type="RefSeq" id="WP_123131420.1">
    <property type="nucleotide sequence ID" value="NZ_JBHMAD010000013.1"/>
</dbReference>
<protein>
    <recommendedName>
        <fullName evidence="4">DUF4168 domain-containing protein</fullName>
    </recommendedName>
</protein>
<reference evidence="2 3" key="1">
    <citation type="submission" date="2018-11" db="EMBL/GenBank/DDBJ databases">
        <title>Rufibacter latericius sp. nov., isolated from water in Baiyang Lake.</title>
        <authorList>
            <person name="Yang Y."/>
        </authorList>
    </citation>
    <scope>NUCLEOTIDE SEQUENCE [LARGE SCALE GENOMIC DNA]</scope>
    <source>
        <strain evidence="2 3">MCC P1</strain>
    </source>
</reference>
<evidence type="ECO:0000313" key="3">
    <source>
        <dbReference type="Proteomes" id="UP000271010"/>
    </source>
</evidence>
<dbReference type="Proteomes" id="UP000271010">
    <property type="component" value="Unassembled WGS sequence"/>
</dbReference>
<accession>A0A3M9N7P6</accession>
<sequence length="131" mass="14676">MKNFTLTLCLLFALAVNAMAQDTPALNKALEKTCNSVTRLMVQSMGLNENEYIQLRALNQKRLAKAAEVAKMYSNDAEMLDARLKEIESSFEGDLYKILNTRQATAYAEFKAKPEGNFLSMVQEVTKGSKK</sequence>
<comment type="caution">
    <text evidence="2">The sequence shown here is derived from an EMBL/GenBank/DDBJ whole genome shotgun (WGS) entry which is preliminary data.</text>
</comment>